<sequence length="403" mass="44524">MNLPKEAVIGVDPWCVSIDTAKRWEHAFTKKQQKLVQTSKSLVDEVWKNQPPPEINHVIIHPLEFSGHSIKDKLNDLRENLKQEKARGIIITALVEVAWLYNIRGSDVSYCPVVYAFAILTSNSALLYVDKGKVSSESKKKKKQRAKLSSDADADSVASLGDDPLVASSGQLIIGVESRYCVVYRLVNSIYVLGITTADQDDDKSFVNVFECIHIVNQAISVVVTAYRGVDVTPEKLSPKYAEIYMALDIVLRGVSSIRLAAMLGSMHSDGLTVELPPSRLSLAVANEAQTVANEAPLRANRRRLNSTATLHIPSNRRPFDFPATLRIPGDPSPSFESATVRLPGDLSHSFEPATLRIPDDRSPSFESATVRLPGDRSPSQHSLLRPFAELLDFIKSRRRSGE</sequence>
<dbReference type="PANTHER" id="PTHR37769:SF1">
    <property type="entry name" value="OS08G0243900 PROTEIN"/>
    <property type="match status" value="1"/>
</dbReference>
<protein>
    <submittedName>
        <fullName evidence="2">Uncharacterized protein</fullName>
    </submittedName>
</protein>
<dbReference type="Pfam" id="PF16189">
    <property type="entry name" value="Creatinase_N_2"/>
    <property type="match status" value="1"/>
</dbReference>
<evidence type="ECO:0000313" key="2">
    <source>
        <dbReference type="EnsemblPlants" id="QL11p053068:mrna"/>
    </source>
</evidence>
<feature type="region of interest" description="Disordered" evidence="1">
    <location>
        <begin position="358"/>
        <end position="382"/>
    </location>
</feature>
<organism evidence="2 3">
    <name type="scientific">Quercus lobata</name>
    <name type="common">Valley oak</name>
    <dbReference type="NCBI Taxonomy" id="97700"/>
    <lineage>
        <taxon>Eukaryota</taxon>
        <taxon>Viridiplantae</taxon>
        <taxon>Streptophyta</taxon>
        <taxon>Embryophyta</taxon>
        <taxon>Tracheophyta</taxon>
        <taxon>Spermatophyta</taxon>
        <taxon>Magnoliopsida</taxon>
        <taxon>eudicotyledons</taxon>
        <taxon>Gunneridae</taxon>
        <taxon>Pentapetalae</taxon>
        <taxon>rosids</taxon>
        <taxon>fabids</taxon>
        <taxon>Fagales</taxon>
        <taxon>Fagaceae</taxon>
        <taxon>Quercus</taxon>
    </lineage>
</organism>
<name>A0A7N2MZW3_QUELO</name>
<proteinExistence type="predicted"/>
<evidence type="ECO:0000256" key="1">
    <source>
        <dbReference type="SAM" id="MobiDB-lite"/>
    </source>
</evidence>
<dbReference type="Gramene" id="QL11p053068:mrna">
    <property type="protein sequence ID" value="QL11p053068:mrna"/>
    <property type="gene ID" value="QL11p053068"/>
</dbReference>
<dbReference type="PANTHER" id="PTHR37769">
    <property type="entry name" value="OS08G0243900 PROTEIN"/>
    <property type="match status" value="1"/>
</dbReference>
<dbReference type="InterPro" id="IPR029149">
    <property type="entry name" value="Creatin/AminoP/Spt16_N"/>
</dbReference>
<dbReference type="EMBL" id="LRBV02000011">
    <property type="status" value="NOT_ANNOTATED_CDS"/>
    <property type="molecule type" value="Genomic_DNA"/>
</dbReference>
<keyword evidence="3" id="KW-1185">Reference proteome</keyword>
<reference evidence="2 3" key="1">
    <citation type="journal article" date="2016" name="G3 (Bethesda)">
        <title>First Draft Assembly and Annotation of the Genome of a California Endemic Oak Quercus lobata Nee (Fagaceae).</title>
        <authorList>
            <person name="Sork V.L."/>
            <person name="Fitz-Gibbon S.T."/>
            <person name="Puiu D."/>
            <person name="Crepeau M."/>
            <person name="Gugger P.F."/>
            <person name="Sherman R."/>
            <person name="Stevens K."/>
            <person name="Langley C.H."/>
            <person name="Pellegrini M."/>
            <person name="Salzberg S.L."/>
        </authorList>
    </citation>
    <scope>NUCLEOTIDE SEQUENCE [LARGE SCALE GENOMIC DNA]</scope>
    <source>
        <strain evidence="2 3">cv. SW786</strain>
    </source>
</reference>
<reference evidence="2" key="2">
    <citation type="submission" date="2021-01" db="UniProtKB">
        <authorList>
            <consortium name="EnsemblPlants"/>
        </authorList>
    </citation>
    <scope>IDENTIFICATION</scope>
</reference>
<dbReference type="EnsemblPlants" id="QL11p053068:mrna">
    <property type="protein sequence ID" value="QL11p053068:mrna"/>
    <property type="gene ID" value="QL11p053068"/>
</dbReference>
<dbReference type="AlphaFoldDB" id="A0A7N2MZW3"/>
<dbReference type="Proteomes" id="UP000594261">
    <property type="component" value="Chromosome 11"/>
</dbReference>
<dbReference type="Gene3D" id="3.40.350.10">
    <property type="entry name" value="Creatinase/prolidase N-terminal domain"/>
    <property type="match status" value="2"/>
</dbReference>
<dbReference type="InParanoid" id="A0A7N2MZW3"/>
<accession>A0A7N2MZW3</accession>
<evidence type="ECO:0000313" key="3">
    <source>
        <dbReference type="Proteomes" id="UP000594261"/>
    </source>
</evidence>